<dbReference type="GO" id="GO:0007608">
    <property type="term" value="P:sensory perception of smell"/>
    <property type="evidence" value="ECO:0007669"/>
    <property type="project" value="UniProtKB-ARBA"/>
</dbReference>
<dbReference type="InParanoid" id="A0A6P8YW91"/>
<organism evidence="6">
    <name type="scientific">Thrips palmi</name>
    <name type="common">Melon thrips</name>
    <dbReference type="NCBI Taxonomy" id="161013"/>
    <lineage>
        <taxon>Eukaryota</taxon>
        <taxon>Metazoa</taxon>
        <taxon>Ecdysozoa</taxon>
        <taxon>Arthropoda</taxon>
        <taxon>Hexapoda</taxon>
        <taxon>Insecta</taxon>
        <taxon>Pterygota</taxon>
        <taxon>Neoptera</taxon>
        <taxon>Paraneoptera</taxon>
        <taxon>Thysanoptera</taxon>
        <taxon>Terebrantia</taxon>
        <taxon>Thripoidea</taxon>
        <taxon>Thripidae</taxon>
        <taxon>Thrips</taxon>
    </lineage>
</organism>
<protein>
    <submittedName>
        <fullName evidence="6">General odorant-binding protein 72-like</fullName>
    </submittedName>
</protein>
<dbReference type="FunFam" id="1.10.238.20:FF:000001">
    <property type="entry name" value="General odorant-binding protein lush"/>
    <property type="match status" value="1"/>
</dbReference>
<dbReference type="FunCoup" id="A0A6P8YW91">
    <property type="interactions" value="21"/>
</dbReference>
<evidence type="ECO:0000256" key="4">
    <source>
        <dbReference type="SAM" id="SignalP"/>
    </source>
</evidence>
<comment type="similarity">
    <text evidence="2">Belongs to the PBP/GOBP family.</text>
</comment>
<dbReference type="GO" id="GO:0005549">
    <property type="term" value="F:odorant binding"/>
    <property type="evidence" value="ECO:0007669"/>
    <property type="project" value="InterPro"/>
</dbReference>
<dbReference type="CDD" id="cd23992">
    <property type="entry name" value="PBP_GOBP"/>
    <property type="match status" value="1"/>
</dbReference>
<dbReference type="SMART" id="SM00708">
    <property type="entry name" value="PhBP"/>
    <property type="match status" value="1"/>
</dbReference>
<gene>
    <name evidence="6" type="primary">LOC117643585</name>
</gene>
<dbReference type="PANTHER" id="PTHR21364:SF2">
    <property type="entry name" value="GENERAL ODORANT-BINDING PROTEIN 19A"/>
    <property type="match status" value="1"/>
</dbReference>
<dbReference type="KEGG" id="tpal:117643585"/>
<comment type="subcellular location">
    <subcellularLocation>
        <location evidence="1">Secreted</location>
    </subcellularLocation>
</comment>
<evidence type="ECO:0000313" key="6">
    <source>
        <dbReference type="RefSeq" id="XP_034238437.1"/>
    </source>
</evidence>
<dbReference type="PANTHER" id="PTHR21364">
    <property type="entry name" value="GENERAL ODORANT-BINDING PROTEIN 19A"/>
    <property type="match status" value="1"/>
</dbReference>
<evidence type="ECO:0000313" key="5">
    <source>
        <dbReference type="Proteomes" id="UP000515158"/>
    </source>
</evidence>
<dbReference type="GeneID" id="117643585"/>
<dbReference type="RefSeq" id="XP_034238437.1">
    <property type="nucleotide sequence ID" value="XM_034382546.1"/>
</dbReference>
<keyword evidence="5" id="KW-1185">Reference proteome</keyword>
<evidence type="ECO:0000256" key="3">
    <source>
        <dbReference type="ARBA" id="ARBA00022525"/>
    </source>
</evidence>
<reference evidence="6" key="1">
    <citation type="submission" date="2025-08" db="UniProtKB">
        <authorList>
            <consortium name="RefSeq"/>
        </authorList>
    </citation>
    <scope>IDENTIFICATION</scope>
    <source>
        <tissue evidence="6">Total insect</tissue>
    </source>
</reference>
<sequence length="154" mass="16766">MEASRRDRRDGVSLLLAATAILALTWHAASASPVVTDEQLAKAAKMVRGVCQPKTGATDAQLDALASGILGEEMEVKCYMGCLMATTRTIKNGKIDAKMMKMQAEKMMPPHRRDATIESLAACKDETGADNCELAFNYLTCAKKFNPEKFFFPA</sequence>
<dbReference type="Gene3D" id="1.10.238.20">
    <property type="entry name" value="Pheromone/general odorant binding protein domain"/>
    <property type="match status" value="1"/>
</dbReference>
<feature type="chain" id="PRO_5027828637" evidence="4">
    <location>
        <begin position="32"/>
        <end position="154"/>
    </location>
</feature>
<dbReference type="InterPro" id="IPR006170">
    <property type="entry name" value="PBP/GOBP"/>
</dbReference>
<dbReference type="InterPro" id="IPR036728">
    <property type="entry name" value="PBP_GOBP_sf"/>
</dbReference>
<keyword evidence="3" id="KW-0964">Secreted</keyword>
<evidence type="ECO:0000256" key="1">
    <source>
        <dbReference type="ARBA" id="ARBA00004613"/>
    </source>
</evidence>
<accession>A0A6P8YW91</accession>
<dbReference type="AlphaFoldDB" id="A0A6P8YW91"/>
<dbReference type="Pfam" id="PF01395">
    <property type="entry name" value="PBP_GOBP"/>
    <property type="match status" value="1"/>
</dbReference>
<dbReference type="OrthoDB" id="6610259at2759"/>
<evidence type="ECO:0000256" key="2">
    <source>
        <dbReference type="ARBA" id="ARBA00008098"/>
    </source>
</evidence>
<feature type="signal peptide" evidence="4">
    <location>
        <begin position="1"/>
        <end position="31"/>
    </location>
</feature>
<dbReference type="GO" id="GO:0005576">
    <property type="term" value="C:extracellular region"/>
    <property type="evidence" value="ECO:0007669"/>
    <property type="project" value="UniProtKB-SubCell"/>
</dbReference>
<keyword evidence="4" id="KW-0732">Signal</keyword>
<name>A0A6P8YW91_THRPL</name>
<dbReference type="SUPFAM" id="SSF47565">
    <property type="entry name" value="Insect pheromone/odorant-binding proteins"/>
    <property type="match status" value="1"/>
</dbReference>
<proteinExistence type="inferred from homology"/>
<dbReference type="Proteomes" id="UP000515158">
    <property type="component" value="Unplaced"/>
</dbReference>